<dbReference type="InterPro" id="IPR001915">
    <property type="entry name" value="Peptidase_M48"/>
</dbReference>
<dbReference type="Proteomes" id="UP000198210">
    <property type="component" value="Chromosome I"/>
</dbReference>
<dbReference type="PANTHER" id="PTHR34978:SF3">
    <property type="entry name" value="SLR0241 PROTEIN"/>
    <property type="match status" value="1"/>
</dbReference>
<feature type="transmembrane region" description="Helical" evidence="8">
    <location>
        <begin position="40"/>
        <end position="59"/>
    </location>
</feature>
<evidence type="ECO:0000256" key="7">
    <source>
        <dbReference type="SAM" id="MobiDB-lite"/>
    </source>
</evidence>
<dbReference type="GO" id="GO:0004222">
    <property type="term" value="F:metalloendopeptidase activity"/>
    <property type="evidence" value="ECO:0007669"/>
    <property type="project" value="InterPro"/>
</dbReference>
<sequence>MIIALLVVLASAAAYAGCGPWLSRTLRPALAVRLLAPTGLLVTAALWFAAAVTAATWVGQDAEVAAAGAWSAQALRSQAPLPWPVAAVALTVLAAVAARTGVFLVRRAAALRAAHRDCGRLGEPGALVVLDTDRPDAFTTPEATGRIVVTRGMLRALPADERSALLAHEGSHLAHRHAWWIAAIDLAAATNPTLGRTARSLRNAVERWADEDAAARLGDRRVVARALARAALARHRHGVGPLPAATGGDVPDRVRALLDPPATRRGPALAVLAVVLTLVTLGSAIVQHQGERLFERAGAGKSTAVSGPVSSAAASGLVPRPRRCPGTSGRRTGAGRMR</sequence>
<proteinExistence type="inferred from homology"/>
<feature type="transmembrane region" description="Helical" evidence="8">
    <location>
        <begin position="80"/>
        <end position="98"/>
    </location>
</feature>
<feature type="compositionally biased region" description="Low complexity" evidence="7">
    <location>
        <begin position="304"/>
        <end position="316"/>
    </location>
</feature>
<feature type="domain" description="Peptidase M48" evidence="9">
    <location>
        <begin position="123"/>
        <end position="183"/>
    </location>
</feature>
<keyword evidence="8" id="KW-0472">Membrane</keyword>
<keyword evidence="2" id="KW-0479">Metal-binding</keyword>
<comment type="cofactor">
    <cofactor evidence="6">
        <name>Zn(2+)</name>
        <dbReference type="ChEBI" id="CHEBI:29105"/>
    </cofactor>
    <text evidence="6">Binds 1 zinc ion per subunit.</text>
</comment>
<reference evidence="10 11" key="1">
    <citation type="submission" date="2016-06" db="EMBL/GenBank/DDBJ databases">
        <authorList>
            <person name="Kjaerup R.B."/>
            <person name="Dalgaard T.S."/>
            <person name="Juul-Madsen H.R."/>
        </authorList>
    </citation>
    <scope>NUCLEOTIDE SEQUENCE [LARGE SCALE GENOMIC DNA]</scope>
    <source>
        <strain evidence="10 11">DSM 45097</strain>
    </source>
</reference>
<organism evidence="10 11">
    <name type="scientific">Micromonospora siamensis</name>
    <dbReference type="NCBI Taxonomy" id="299152"/>
    <lineage>
        <taxon>Bacteria</taxon>
        <taxon>Bacillati</taxon>
        <taxon>Actinomycetota</taxon>
        <taxon>Actinomycetes</taxon>
        <taxon>Micromonosporales</taxon>
        <taxon>Micromonosporaceae</taxon>
        <taxon>Micromonospora</taxon>
    </lineage>
</organism>
<evidence type="ECO:0000256" key="6">
    <source>
        <dbReference type="RuleBase" id="RU003983"/>
    </source>
</evidence>
<comment type="similarity">
    <text evidence="6">Belongs to the peptidase M48 family.</text>
</comment>
<keyword evidence="4 6" id="KW-0862">Zinc</keyword>
<keyword evidence="8" id="KW-0812">Transmembrane</keyword>
<dbReference type="Pfam" id="PF01435">
    <property type="entry name" value="Peptidase_M48"/>
    <property type="match status" value="1"/>
</dbReference>
<dbReference type="AlphaFoldDB" id="A0A1C5IRZ0"/>
<dbReference type="GO" id="GO:0006508">
    <property type="term" value="P:proteolysis"/>
    <property type="evidence" value="ECO:0007669"/>
    <property type="project" value="UniProtKB-KW"/>
</dbReference>
<keyword evidence="11" id="KW-1185">Reference proteome</keyword>
<dbReference type="Gene3D" id="3.30.2010.10">
    <property type="entry name" value="Metalloproteases ('zincins'), catalytic domain"/>
    <property type="match status" value="1"/>
</dbReference>
<accession>A0A1C5IRZ0</accession>
<dbReference type="RefSeq" id="WP_088971694.1">
    <property type="nucleotide sequence ID" value="NZ_JBHLYF010000023.1"/>
</dbReference>
<keyword evidence="1 6" id="KW-0645">Protease</keyword>
<keyword evidence="5 6" id="KW-0482">Metalloprotease</keyword>
<evidence type="ECO:0000256" key="3">
    <source>
        <dbReference type="ARBA" id="ARBA00022801"/>
    </source>
</evidence>
<dbReference type="PANTHER" id="PTHR34978">
    <property type="entry name" value="POSSIBLE SENSOR-TRANSDUCER PROTEIN BLAR"/>
    <property type="match status" value="1"/>
</dbReference>
<evidence type="ECO:0000259" key="9">
    <source>
        <dbReference type="Pfam" id="PF01435"/>
    </source>
</evidence>
<evidence type="ECO:0000313" key="10">
    <source>
        <dbReference type="EMBL" id="SCG61094.1"/>
    </source>
</evidence>
<gene>
    <name evidence="10" type="ORF">GA0074704_3742</name>
</gene>
<dbReference type="InterPro" id="IPR052173">
    <property type="entry name" value="Beta-lactam_resp_regulator"/>
</dbReference>
<evidence type="ECO:0000256" key="5">
    <source>
        <dbReference type="ARBA" id="ARBA00023049"/>
    </source>
</evidence>
<evidence type="ECO:0000313" key="11">
    <source>
        <dbReference type="Proteomes" id="UP000198210"/>
    </source>
</evidence>
<keyword evidence="3 6" id="KW-0378">Hydrolase</keyword>
<dbReference type="CDD" id="cd07326">
    <property type="entry name" value="M56_BlaR1_MecR1_like"/>
    <property type="match status" value="1"/>
</dbReference>
<name>A0A1C5IRZ0_9ACTN</name>
<dbReference type="EMBL" id="LT607751">
    <property type="protein sequence ID" value="SCG61094.1"/>
    <property type="molecule type" value="Genomic_DNA"/>
</dbReference>
<evidence type="ECO:0000256" key="2">
    <source>
        <dbReference type="ARBA" id="ARBA00022723"/>
    </source>
</evidence>
<feature type="region of interest" description="Disordered" evidence="7">
    <location>
        <begin position="299"/>
        <end position="338"/>
    </location>
</feature>
<protein>
    <submittedName>
        <fullName evidence="10">Peptidase family M48</fullName>
    </submittedName>
</protein>
<dbReference type="GO" id="GO:0046872">
    <property type="term" value="F:metal ion binding"/>
    <property type="evidence" value="ECO:0007669"/>
    <property type="project" value="UniProtKB-KW"/>
</dbReference>
<evidence type="ECO:0000256" key="1">
    <source>
        <dbReference type="ARBA" id="ARBA00022670"/>
    </source>
</evidence>
<evidence type="ECO:0000256" key="8">
    <source>
        <dbReference type="SAM" id="Phobius"/>
    </source>
</evidence>
<keyword evidence="8" id="KW-1133">Transmembrane helix</keyword>
<evidence type="ECO:0000256" key="4">
    <source>
        <dbReference type="ARBA" id="ARBA00022833"/>
    </source>
</evidence>